<proteinExistence type="predicted"/>
<protein>
    <submittedName>
        <fullName evidence="1">Uncharacterized protein</fullName>
    </submittedName>
</protein>
<dbReference type="AlphaFoldDB" id="A0A9K3CWQ2"/>
<dbReference type="Proteomes" id="UP000265618">
    <property type="component" value="Unassembled WGS sequence"/>
</dbReference>
<organism evidence="1 2">
    <name type="scientific">Kipferlia bialata</name>
    <dbReference type="NCBI Taxonomy" id="797122"/>
    <lineage>
        <taxon>Eukaryota</taxon>
        <taxon>Metamonada</taxon>
        <taxon>Carpediemonas-like organisms</taxon>
        <taxon>Kipferlia</taxon>
    </lineage>
</organism>
<gene>
    <name evidence="1" type="ORF">KIPB_005083</name>
</gene>
<comment type="caution">
    <text evidence="1">The sequence shown here is derived from an EMBL/GenBank/DDBJ whole genome shotgun (WGS) entry which is preliminary data.</text>
</comment>
<name>A0A9K3CWQ2_9EUKA</name>
<keyword evidence="2" id="KW-1185">Reference proteome</keyword>
<accession>A0A9K3CWQ2</accession>
<dbReference type="EMBL" id="BDIP01001153">
    <property type="protein sequence ID" value="GIQ83723.1"/>
    <property type="molecule type" value="Genomic_DNA"/>
</dbReference>
<evidence type="ECO:0000313" key="1">
    <source>
        <dbReference type="EMBL" id="GIQ83723.1"/>
    </source>
</evidence>
<reference evidence="1 2" key="1">
    <citation type="journal article" date="2018" name="PLoS ONE">
        <title>The draft genome of Kipferlia bialata reveals reductive genome evolution in fornicate parasites.</title>
        <authorList>
            <person name="Tanifuji G."/>
            <person name="Takabayashi S."/>
            <person name="Kume K."/>
            <person name="Takagi M."/>
            <person name="Nakayama T."/>
            <person name="Kamikawa R."/>
            <person name="Inagaki Y."/>
            <person name="Hashimoto T."/>
        </authorList>
    </citation>
    <scope>NUCLEOTIDE SEQUENCE [LARGE SCALE GENOMIC DNA]</scope>
    <source>
        <strain evidence="1">NY0173</strain>
    </source>
</reference>
<sequence>MLERFQKWKGQSLLNTEDQERLVSVEDSASEEDWYPLGTCAPDSEAIPDQVPSEVDEDDTDLALEWYPLGTGF</sequence>
<evidence type="ECO:0000313" key="2">
    <source>
        <dbReference type="Proteomes" id="UP000265618"/>
    </source>
</evidence>